<feature type="region of interest" description="Disordered" evidence="6">
    <location>
        <begin position="1"/>
        <end position="46"/>
    </location>
</feature>
<dbReference type="OrthoDB" id="2413580at2759"/>
<protein>
    <submittedName>
        <fullName evidence="7">Uncharacterized protein</fullName>
    </submittedName>
</protein>
<dbReference type="GO" id="GO:0008107">
    <property type="term" value="F:galactoside 2-alpha-L-fucosyltransferase activity"/>
    <property type="evidence" value="ECO:0007669"/>
    <property type="project" value="InterPro"/>
</dbReference>
<keyword evidence="8" id="KW-1185">Reference proteome</keyword>
<dbReference type="AlphaFoldDB" id="A0A4P9WMW5"/>
<evidence type="ECO:0000256" key="6">
    <source>
        <dbReference type="SAM" id="MobiDB-lite"/>
    </source>
</evidence>
<dbReference type="Gene3D" id="3.40.50.11350">
    <property type="match status" value="1"/>
</dbReference>
<keyword evidence="5" id="KW-0961">Cell wall biogenesis/degradation</keyword>
<dbReference type="PANTHER" id="PTHR31889:SF2">
    <property type="entry name" value="FUCOSYLTRANSFERASE 3"/>
    <property type="match status" value="1"/>
</dbReference>
<dbReference type="EMBL" id="KZ994403">
    <property type="protein sequence ID" value="RKO93028.1"/>
    <property type="molecule type" value="Genomic_DNA"/>
</dbReference>
<dbReference type="PANTHER" id="PTHR31889">
    <property type="entry name" value="FUCOSYLTRANSFERASE 2-RELATED"/>
    <property type="match status" value="1"/>
</dbReference>
<evidence type="ECO:0000256" key="4">
    <source>
        <dbReference type="ARBA" id="ARBA00023180"/>
    </source>
</evidence>
<evidence type="ECO:0000313" key="7">
    <source>
        <dbReference type="EMBL" id="RKO93028.1"/>
    </source>
</evidence>
<dbReference type="Proteomes" id="UP000269721">
    <property type="component" value="Unassembled WGS sequence"/>
</dbReference>
<name>A0A4P9WMW5_9FUNG</name>
<evidence type="ECO:0000256" key="2">
    <source>
        <dbReference type="ARBA" id="ARBA00022676"/>
    </source>
</evidence>
<sequence>MTATETPRGTEYGARRNDVETAADGSELPREGRPGRSWLKGLGGSTETADRIDTSVFAAAFRAYAAQHSIVVNRPTGFLPSDRFVIVRAFTTAGIGNRMPAVVTGLFLAMTTNRTLLVDWPEFEELFDPEIDVVLTVDRKVQLASAIRERAWDEGNATSEAELDEAMPRFSRAMPAVGVLIPVTRVQENLAKWITTDFRTDDNFGYATVITYRSMDYSTPLLMANPTMRPWFEALFGTEPGGLHPFHAAAKHLFRPQADIEREARAFHRRHLAGAGLAVGIQVRTRKRRATAPDLSLYFSTALGIGRSRQAARTGGDKIAPLRFFVASDRLEVADVMERALSPHPVFATRDVSLENPDQNRNPGTDRAAVVDMRILALCDELVVTFGSSFGQVAAAWGGISSVVIMHGTHAGWDRPFWWATGGITEPCMFEGRRIAGFGQSDSFSELYGQWVQMPLWTYHSQCHW</sequence>
<accession>A0A4P9WMW5</accession>
<reference evidence="8" key="1">
    <citation type="journal article" date="2018" name="Nat. Microbiol.">
        <title>Leveraging single-cell genomics to expand the fungal tree of life.</title>
        <authorList>
            <person name="Ahrendt S.R."/>
            <person name="Quandt C.A."/>
            <person name="Ciobanu D."/>
            <person name="Clum A."/>
            <person name="Salamov A."/>
            <person name="Andreopoulos B."/>
            <person name="Cheng J.F."/>
            <person name="Woyke T."/>
            <person name="Pelin A."/>
            <person name="Henrissat B."/>
            <person name="Reynolds N.K."/>
            <person name="Benny G.L."/>
            <person name="Smith M.E."/>
            <person name="James T.Y."/>
            <person name="Grigoriev I.V."/>
        </authorList>
    </citation>
    <scope>NUCLEOTIDE SEQUENCE [LARGE SCALE GENOMIC DNA]</scope>
</reference>
<evidence type="ECO:0000313" key="8">
    <source>
        <dbReference type="Proteomes" id="UP000269721"/>
    </source>
</evidence>
<keyword evidence="2" id="KW-0328">Glycosyltransferase</keyword>
<dbReference type="Pfam" id="PF03254">
    <property type="entry name" value="XG_FTase"/>
    <property type="match status" value="1"/>
</dbReference>
<evidence type="ECO:0000256" key="1">
    <source>
        <dbReference type="ARBA" id="ARBA00010481"/>
    </source>
</evidence>
<dbReference type="GO" id="GO:0042546">
    <property type="term" value="P:cell wall biogenesis"/>
    <property type="evidence" value="ECO:0007669"/>
    <property type="project" value="InterPro"/>
</dbReference>
<keyword evidence="4" id="KW-0325">Glycoprotein</keyword>
<dbReference type="InterPro" id="IPR004938">
    <property type="entry name" value="XG_FTase"/>
</dbReference>
<dbReference type="Gene3D" id="3.40.50.11340">
    <property type="match status" value="1"/>
</dbReference>
<evidence type="ECO:0000256" key="5">
    <source>
        <dbReference type="ARBA" id="ARBA00023316"/>
    </source>
</evidence>
<evidence type="ECO:0000256" key="3">
    <source>
        <dbReference type="ARBA" id="ARBA00022679"/>
    </source>
</evidence>
<organism evidence="7 8">
    <name type="scientific">Blyttiomyces helicus</name>
    <dbReference type="NCBI Taxonomy" id="388810"/>
    <lineage>
        <taxon>Eukaryota</taxon>
        <taxon>Fungi</taxon>
        <taxon>Fungi incertae sedis</taxon>
        <taxon>Chytridiomycota</taxon>
        <taxon>Chytridiomycota incertae sedis</taxon>
        <taxon>Chytridiomycetes</taxon>
        <taxon>Chytridiomycetes incertae sedis</taxon>
        <taxon>Blyttiomyces</taxon>
    </lineage>
</organism>
<proteinExistence type="inferred from homology"/>
<comment type="similarity">
    <text evidence="1">Belongs to the glycosyltransferase 37 family.</text>
</comment>
<gene>
    <name evidence="7" type="ORF">BDK51DRAFT_39817</name>
</gene>
<keyword evidence="3" id="KW-0808">Transferase</keyword>
<dbReference type="GO" id="GO:0071555">
    <property type="term" value="P:cell wall organization"/>
    <property type="evidence" value="ECO:0007669"/>
    <property type="project" value="UniProtKB-KW"/>
</dbReference>
<dbReference type="GO" id="GO:0016020">
    <property type="term" value="C:membrane"/>
    <property type="evidence" value="ECO:0007669"/>
    <property type="project" value="InterPro"/>
</dbReference>